<protein>
    <submittedName>
        <fullName evidence="1">Uncharacterized protein</fullName>
    </submittedName>
</protein>
<gene>
    <name evidence="1" type="ORF">D5086_009555</name>
</gene>
<evidence type="ECO:0000313" key="1">
    <source>
        <dbReference type="EMBL" id="KAL3597918.1"/>
    </source>
</evidence>
<dbReference type="Proteomes" id="UP000309997">
    <property type="component" value="Unassembled WGS sequence"/>
</dbReference>
<comment type="caution">
    <text evidence="1">The sequence shown here is derived from an EMBL/GenBank/DDBJ whole genome shotgun (WGS) entry which is preliminary data.</text>
</comment>
<keyword evidence="2" id="KW-1185">Reference proteome</keyword>
<name>A0ACC4CL09_POPAL</name>
<dbReference type="EMBL" id="RCHU02000004">
    <property type="protein sequence ID" value="KAL3597918.1"/>
    <property type="molecule type" value="Genomic_DNA"/>
</dbReference>
<accession>A0ACC4CL09</accession>
<organism evidence="1 2">
    <name type="scientific">Populus alba</name>
    <name type="common">White poplar</name>
    <dbReference type="NCBI Taxonomy" id="43335"/>
    <lineage>
        <taxon>Eukaryota</taxon>
        <taxon>Viridiplantae</taxon>
        <taxon>Streptophyta</taxon>
        <taxon>Embryophyta</taxon>
        <taxon>Tracheophyta</taxon>
        <taxon>Spermatophyta</taxon>
        <taxon>Magnoliopsida</taxon>
        <taxon>eudicotyledons</taxon>
        <taxon>Gunneridae</taxon>
        <taxon>Pentapetalae</taxon>
        <taxon>rosids</taxon>
        <taxon>fabids</taxon>
        <taxon>Malpighiales</taxon>
        <taxon>Salicaceae</taxon>
        <taxon>Saliceae</taxon>
        <taxon>Populus</taxon>
    </lineage>
</organism>
<evidence type="ECO:0000313" key="2">
    <source>
        <dbReference type="Proteomes" id="UP000309997"/>
    </source>
</evidence>
<reference evidence="1 2" key="1">
    <citation type="journal article" date="2024" name="Plant Biotechnol. J.">
        <title>Genome and CRISPR/Cas9 system of a widespread forest tree (Populus alba) in the world.</title>
        <authorList>
            <person name="Liu Y.J."/>
            <person name="Jiang P.F."/>
            <person name="Han X.M."/>
            <person name="Li X.Y."/>
            <person name="Wang H.M."/>
            <person name="Wang Y.J."/>
            <person name="Wang X.X."/>
            <person name="Zeng Q.Y."/>
        </authorList>
    </citation>
    <scope>NUCLEOTIDE SEQUENCE [LARGE SCALE GENOMIC DNA]</scope>
    <source>
        <strain evidence="2">cv. PAL-ZL1</strain>
    </source>
</reference>
<proteinExistence type="predicted"/>
<sequence length="154" mass="17639">MAVLLGLRFSKDTEAERDEERREREEQNQTSVLKMFIHSTITIGPSYDATIRTELAVRGIYMLGMLKIRSSYGVFMLAYDLLRRKQHPCSFVKAIQQILHRPSVMFIARQIDVNIGLRAMLSPQNWKFAVSVPFCFSVVVEDTHMGLATLVTVD</sequence>